<dbReference type="Proteomes" id="UP000480178">
    <property type="component" value="Chromosome"/>
</dbReference>
<keyword evidence="2" id="KW-1185">Reference proteome</keyword>
<sequence>MKILYTSVLFVMGLFSSSDWFEIGPHTSAASTKEHVCRKARDERKIVLIVEEVCPMSVSKTKSYGLFAKMQEIETHPITYKVLWPLTSDQTSIQLSGKAADTILISINSSGHNDIHHRIGLPGKIMIQLVE</sequence>
<dbReference type="AlphaFoldDB" id="A0A6C0GKM6"/>
<proteinExistence type="predicted"/>
<dbReference type="KEGG" id="rhoz:GXP67_18845"/>
<dbReference type="RefSeq" id="WP_162444566.1">
    <property type="nucleotide sequence ID" value="NZ_CP048222.1"/>
</dbReference>
<protein>
    <submittedName>
        <fullName evidence="1">Uncharacterized protein</fullName>
    </submittedName>
</protein>
<dbReference type="EMBL" id="CP048222">
    <property type="protein sequence ID" value="QHT68555.1"/>
    <property type="molecule type" value="Genomic_DNA"/>
</dbReference>
<accession>A0A6C0GKM6</accession>
<evidence type="ECO:0000313" key="2">
    <source>
        <dbReference type="Proteomes" id="UP000480178"/>
    </source>
</evidence>
<organism evidence="1 2">
    <name type="scientific">Rhodocytophaga rosea</name>
    <dbReference type="NCBI Taxonomy" id="2704465"/>
    <lineage>
        <taxon>Bacteria</taxon>
        <taxon>Pseudomonadati</taxon>
        <taxon>Bacteroidota</taxon>
        <taxon>Cytophagia</taxon>
        <taxon>Cytophagales</taxon>
        <taxon>Rhodocytophagaceae</taxon>
        <taxon>Rhodocytophaga</taxon>
    </lineage>
</organism>
<reference evidence="1 2" key="1">
    <citation type="submission" date="2020-01" db="EMBL/GenBank/DDBJ databases">
        <authorList>
            <person name="Kim M.K."/>
        </authorList>
    </citation>
    <scope>NUCLEOTIDE SEQUENCE [LARGE SCALE GENOMIC DNA]</scope>
    <source>
        <strain evidence="1 2">172606-1</strain>
    </source>
</reference>
<evidence type="ECO:0000313" key="1">
    <source>
        <dbReference type="EMBL" id="QHT68555.1"/>
    </source>
</evidence>
<name>A0A6C0GKM6_9BACT</name>
<gene>
    <name evidence="1" type="ORF">GXP67_18845</name>
</gene>